<dbReference type="Proteomes" id="UP000029981">
    <property type="component" value="Chromosome 7"/>
</dbReference>
<dbReference type="EC" id="3.1.1.11" evidence="5 12"/>
<dbReference type="eggNOG" id="ENOG502QVK0">
    <property type="taxonomic scope" value="Eukaryota"/>
</dbReference>
<evidence type="ECO:0000256" key="9">
    <source>
        <dbReference type="ARBA" id="ARBA00023157"/>
    </source>
</evidence>
<dbReference type="NCBIfam" id="TIGR01614">
    <property type="entry name" value="PME_inhib"/>
    <property type="match status" value="1"/>
</dbReference>
<feature type="active site" evidence="11">
    <location>
        <position position="416"/>
    </location>
</feature>
<evidence type="ECO:0000256" key="4">
    <source>
        <dbReference type="ARBA" id="ARBA00007786"/>
    </source>
</evidence>
<dbReference type="InterPro" id="IPR006501">
    <property type="entry name" value="Pectinesterase_inhib_dom"/>
</dbReference>
<evidence type="ECO:0000256" key="10">
    <source>
        <dbReference type="ARBA" id="ARBA00023180"/>
    </source>
</evidence>
<dbReference type="FunFam" id="2.160.20.10:FF:000001">
    <property type="entry name" value="Pectinesterase"/>
    <property type="match status" value="1"/>
</dbReference>
<evidence type="ECO:0000256" key="7">
    <source>
        <dbReference type="ARBA" id="ARBA00022801"/>
    </source>
</evidence>
<evidence type="ECO:0000256" key="6">
    <source>
        <dbReference type="ARBA" id="ARBA00022512"/>
    </source>
</evidence>
<comment type="similarity">
    <text evidence="3">In the N-terminal section; belongs to the PMEI family.</text>
</comment>
<feature type="domain" description="Pectinesterase inhibitor" evidence="13">
    <location>
        <begin position="27"/>
        <end position="186"/>
    </location>
</feature>
<feature type="chain" id="PRO_5005108467" description="Pectinesterase" evidence="12">
    <location>
        <begin position="25"/>
        <end position="575"/>
    </location>
</feature>
<keyword evidence="6" id="KW-0134">Cell wall</keyword>
<keyword evidence="8 12" id="KW-0063">Aspartyl esterase</keyword>
<comment type="catalytic activity">
    <reaction evidence="12">
        <text>[(1-&gt;4)-alpha-D-galacturonosyl methyl ester](n) + n H2O = [(1-&gt;4)-alpha-D-galacturonosyl](n) + n methanol + n H(+)</text>
        <dbReference type="Rhea" id="RHEA:22380"/>
        <dbReference type="Rhea" id="RHEA-COMP:14570"/>
        <dbReference type="Rhea" id="RHEA-COMP:14573"/>
        <dbReference type="ChEBI" id="CHEBI:15377"/>
        <dbReference type="ChEBI" id="CHEBI:15378"/>
        <dbReference type="ChEBI" id="CHEBI:17790"/>
        <dbReference type="ChEBI" id="CHEBI:140522"/>
        <dbReference type="ChEBI" id="CHEBI:140523"/>
        <dbReference type="EC" id="3.1.1.11"/>
    </reaction>
</comment>
<dbReference type="SUPFAM" id="SSF101148">
    <property type="entry name" value="Plant invertase/pectin methylesterase inhibitor"/>
    <property type="match status" value="1"/>
</dbReference>
<dbReference type="GO" id="GO:0042545">
    <property type="term" value="P:cell wall modification"/>
    <property type="evidence" value="ECO:0007669"/>
    <property type="project" value="UniProtKB-UniRule"/>
</dbReference>
<evidence type="ECO:0000256" key="1">
    <source>
        <dbReference type="ARBA" id="ARBA00004191"/>
    </source>
</evidence>
<evidence type="ECO:0000259" key="13">
    <source>
        <dbReference type="SMART" id="SM00856"/>
    </source>
</evidence>
<evidence type="ECO:0000313" key="14">
    <source>
        <dbReference type="EMBL" id="KGN44621.1"/>
    </source>
</evidence>
<reference evidence="14 15" key="4">
    <citation type="journal article" date="2011" name="BMC Genomics">
        <title>RNA-Seq improves annotation of protein-coding genes in the cucumber genome.</title>
        <authorList>
            <person name="Li Z."/>
            <person name="Zhang Z."/>
            <person name="Yan P."/>
            <person name="Huang S."/>
            <person name="Fei Z."/>
            <person name="Lin K."/>
        </authorList>
    </citation>
    <scope>NUCLEOTIDE SEQUENCE [LARGE SCALE GENOMIC DNA]</scope>
    <source>
        <strain evidence="15">cv. 9930</strain>
    </source>
</reference>
<dbReference type="UniPathway" id="UPA00545">
    <property type="reaction ID" value="UER00823"/>
</dbReference>
<dbReference type="InterPro" id="IPR012334">
    <property type="entry name" value="Pectin_lyas_fold"/>
</dbReference>
<dbReference type="InterPro" id="IPR035513">
    <property type="entry name" value="Invertase/methylesterase_inhib"/>
</dbReference>
<dbReference type="PROSITE" id="PS00503">
    <property type="entry name" value="PECTINESTERASE_2"/>
    <property type="match status" value="1"/>
</dbReference>
<organism evidence="14 15">
    <name type="scientific">Cucumis sativus</name>
    <name type="common">Cucumber</name>
    <dbReference type="NCBI Taxonomy" id="3659"/>
    <lineage>
        <taxon>Eukaryota</taxon>
        <taxon>Viridiplantae</taxon>
        <taxon>Streptophyta</taxon>
        <taxon>Embryophyta</taxon>
        <taxon>Tracheophyta</taxon>
        <taxon>Spermatophyta</taxon>
        <taxon>Magnoliopsida</taxon>
        <taxon>eudicotyledons</taxon>
        <taxon>Gunneridae</taxon>
        <taxon>Pentapetalae</taxon>
        <taxon>rosids</taxon>
        <taxon>fabids</taxon>
        <taxon>Cucurbitales</taxon>
        <taxon>Cucurbitaceae</taxon>
        <taxon>Benincaseae</taxon>
        <taxon>Cucumis</taxon>
    </lineage>
</organism>
<comment type="subcellular location">
    <subcellularLocation>
        <location evidence="1">Secreted</location>
        <location evidence="1">Cell wall</location>
    </subcellularLocation>
</comment>
<reference evidence="14 15" key="2">
    <citation type="journal article" date="2009" name="PLoS ONE">
        <title>An integrated genetic and cytogenetic map of the cucumber genome.</title>
        <authorList>
            <person name="Ren Y."/>
            <person name="Zhang Z."/>
            <person name="Liu J."/>
            <person name="Staub J.E."/>
            <person name="Han Y."/>
            <person name="Cheng Z."/>
            <person name="Li X."/>
            <person name="Lu J."/>
            <person name="Miao H."/>
            <person name="Kang H."/>
            <person name="Xie B."/>
            <person name="Gu X."/>
            <person name="Wang X."/>
            <person name="Du Y."/>
            <person name="Jin W."/>
            <person name="Huang S."/>
        </authorList>
    </citation>
    <scope>NUCLEOTIDE SEQUENCE [LARGE SCALE GENOMIC DNA]</scope>
    <source>
        <strain evidence="15">cv. 9930</strain>
    </source>
</reference>
<dbReference type="Gene3D" id="2.160.20.10">
    <property type="entry name" value="Single-stranded right-handed beta-helix, Pectin lyase-like"/>
    <property type="match status" value="1"/>
</dbReference>
<dbReference type="Gene3D" id="1.20.140.40">
    <property type="entry name" value="Invertase/pectin methylesterase inhibitor family protein"/>
    <property type="match status" value="1"/>
</dbReference>
<keyword evidence="7 12" id="KW-0378">Hydrolase</keyword>
<dbReference type="Pfam" id="PF04043">
    <property type="entry name" value="PMEI"/>
    <property type="match status" value="1"/>
</dbReference>
<dbReference type="InterPro" id="IPR011050">
    <property type="entry name" value="Pectin_lyase_fold/virulence"/>
</dbReference>
<dbReference type="CDD" id="cd15798">
    <property type="entry name" value="PMEI-like_3"/>
    <property type="match status" value="1"/>
</dbReference>
<protein>
    <recommendedName>
        <fullName evidence="5 12">Pectinesterase</fullName>
        <ecNumber evidence="5 12">3.1.1.11</ecNumber>
    </recommendedName>
</protein>
<dbReference type="GO" id="GO:0030599">
    <property type="term" value="F:pectinesterase activity"/>
    <property type="evidence" value="ECO:0000318"/>
    <property type="project" value="GO_Central"/>
</dbReference>
<dbReference type="STRING" id="3659.A0A0A0K9Y3"/>
<evidence type="ECO:0000256" key="2">
    <source>
        <dbReference type="ARBA" id="ARBA00005184"/>
    </source>
</evidence>
<evidence type="ECO:0000256" key="11">
    <source>
        <dbReference type="PROSITE-ProRule" id="PRU10040"/>
    </source>
</evidence>
<dbReference type="FunFam" id="1.20.140.40:FF:000010">
    <property type="entry name" value="Pectinesterase"/>
    <property type="match status" value="1"/>
</dbReference>
<evidence type="ECO:0000256" key="3">
    <source>
        <dbReference type="ARBA" id="ARBA00006027"/>
    </source>
</evidence>
<dbReference type="GO" id="GO:0045490">
    <property type="term" value="P:pectin catabolic process"/>
    <property type="evidence" value="ECO:0007669"/>
    <property type="project" value="UniProtKB-UniRule"/>
</dbReference>
<proteinExistence type="inferred from homology"/>
<name>A0A0A0K9Y3_CUCSA</name>
<keyword evidence="6" id="KW-0964">Secreted</keyword>
<dbReference type="InterPro" id="IPR033131">
    <property type="entry name" value="Pectinesterase_Asp_AS"/>
</dbReference>
<keyword evidence="10" id="KW-0325">Glycoprotein</keyword>
<evidence type="ECO:0000256" key="12">
    <source>
        <dbReference type="RuleBase" id="RU000589"/>
    </source>
</evidence>
<dbReference type="InterPro" id="IPR000070">
    <property type="entry name" value="Pectinesterase_cat"/>
</dbReference>
<dbReference type="OMA" id="ETTDRTI"/>
<dbReference type="PANTHER" id="PTHR31707">
    <property type="entry name" value="PECTINESTERASE"/>
    <property type="match status" value="1"/>
</dbReference>
<dbReference type="GO" id="GO:0046910">
    <property type="term" value="F:pectinesterase inhibitor activity"/>
    <property type="evidence" value="ECO:0000318"/>
    <property type="project" value="GO_Central"/>
</dbReference>
<dbReference type="Gramene" id="KGN44621">
    <property type="protein sequence ID" value="KGN44621"/>
    <property type="gene ID" value="Csa_7G343870"/>
</dbReference>
<comment type="similarity">
    <text evidence="4">In the C-terminal section; belongs to the pectinesterase family.</text>
</comment>
<keyword evidence="9" id="KW-1015">Disulfide bond</keyword>
<dbReference type="SUPFAM" id="SSF51126">
    <property type="entry name" value="Pectin lyase-like"/>
    <property type="match status" value="1"/>
</dbReference>
<evidence type="ECO:0000313" key="15">
    <source>
        <dbReference type="Proteomes" id="UP000029981"/>
    </source>
</evidence>
<dbReference type="Pfam" id="PF01095">
    <property type="entry name" value="Pectinesterase"/>
    <property type="match status" value="1"/>
</dbReference>
<feature type="signal peptide" evidence="12">
    <location>
        <begin position="1"/>
        <end position="24"/>
    </location>
</feature>
<dbReference type="OrthoDB" id="2019149at2759"/>
<sequence length="575" mass="63618">MENNKLSLALLAILLLTNAIVVRANSNENSVIETSCAITLYPQLCHSTISSIVGTSNLLSLKDIFEVSLSVAMDAAKHNNKNIKKLMVSTNNVSKRDKIGLHDCVETTDRTIYELGKAIEVFREYPNKRSLTLYADDLKTFLSSAITNQVTCLDGLSHDKTEKRVLRLIENAHIHVTKLCSNALALVQKLTTDIAITDEKSLVVHDFPYKITSIPSQMDDPKIVLFSNQEEDENRRREELEDGIKWPKWMSIEDQKLLESSSEAAAEAVVAADGSGNYKTVAEAVAAAPSKNSKRYIIKIKAGEYWENVDVPSSKRNIMFWGDGRSNTKIISNRSHGTGWSTFKSATLAAVGDGFLARDITFQNKAGAANGQAVALRVGSDHSAFYRCSMLAYQDTLYVHSNRQFFVNCIVAGTVDFIFGNAAAVFQNSDITPRKPGPSQRNMVTAQSRTDINQNTGIVIQKCRIKATSDLEPVIEEFPSFLGRPWEEYARVVVMQTTISNVIDKEGWSTWNGQRKSPYYAEYDNNGAGADISGRVPWSLVIDEAQAKTFTAGPFIGGADWLSSTGFPYQLSLYK</sequence>
<gene>
    <name evidence="14" type="ORF">Csa_7G343870</name>
</gene>
<dbReference type="EMBL" id="CM002928">
    <property type="protein sequence ID" value="KGN44621.1"/>
    <property type="molecule type" value="Genomic_DNA"/>
</dbReference>
<dbReference type="KEGG" id="csv:101220821"/>
<accession>A0A0A0K9Y3</accession>
<dbReference type="SMART" id="SM00856">
    <property type="entry name" value="PMEI"/>
    <property type="match status" value="1"/>
</dbReference>
<reference evidence="14 15" key="3">
    <citation type="journal article" date="2010" name="BMC Genomics">
        <title>Transcriptome sequencing and comparative analysis of cucumber flowers with different sex types.</title>
        <authorList>
            <person name="Guo S."/>
            <person name="Zheng Y."/>
            <person name="Joung J.G."/>
            <person name="Liu S."/>
            <person name="Zhang Z."/>
            <person name="Crasta O.R."/>
            <person name="Sobral B.W."/>
            <person name="Xu Y."/>
            <person name="Huang S."/>
            <person name="Fei Z."/>
        </authorList>
    </citation>
    <scope>NUCLEOTIDE SEQUENCE [LARGE SCALE GENOMIC DNA]</scope>
    <source>
        <strain evidence="15">cv. 9930</strain>
    </source>
</reference>
<keyword evidence="12" id="KW-0732">Signal</keyword>
<dbReference type="AlphaFoldDB" id="A0A0A0K9Y3"/>
<comment type="pathway">
    <text evidence="2 12">Glycan metabolism; pectin degradation; 2-dehydro-3-deoxy-D-gluconate from pectin: step 1/5.</text>
</comment>
<evidence type="ECO:0000256" key="8">
    <source>
        <dbReference type="ARBA" id="ARBA00023085"/>
    </source>
</evidence>
<reference evidence="14 15" key="1">
    <citation type="journal article" date="2009" name="Nat. Genet.">
        <title>The genome of the cucumber, Cucumis sativus L.</title>
        <authorList>
            <person name="Huang S."/>
            <person name="Li R."/>
            <person name="Zhang Z."/>
            <person name="Li L."/>
            <person name="Gu X."/>
            <person name="Fan W."/>
            <person name="Lucas W.J."/>
            <person name="Wang X."/>
            <person name="Xie B."/>
            <person name="Ni P."/>
            <person name="Ren Y."/>
            <person name="Zhu H."/>
            <person name="Li J."/>
            <person name="Lin K."/>
            <person name="Jin W."/>
            <person name="Fei Z."/>
            <person name="Li G."/>
            <person name="Staub J."/>
            <person name="Kilian A."/>
            <person name="van der Vossen E.A."/>
            <person name="Wu Y."/>
            <person name="Guo J."/>
            <person name="He J."/>
            <person name="Jia Z."/>
            <person name="Ren Y."/>
            <person name="Tian G."/>
            <person name="Lu Y."/>
            <person name="Ruan J."/>
            <person name="Qian W."/>
            <person name="Wang M."/>
            <person name="Huang Q."/>
            <person name="Li B."/>
            <person name="Xuan Z."/>
            <person name="Cao J."/>
            <person name="Asan"/>
            <person name="Wu Z."/>
            <person name="Zhang J."/>
            <person name="Cai Q."/>
            <person name="Bai Y."/>
            <person name="Zhao B."/>
            <person name="Han Y."/>
            <person name="Li Y."/>
            <person name="Li X."/>
            <person name="Wang S."/>
            <person name="Shi Q."/>
            <person name="Liu S."/>
            <person name="Cho W.K."/>
            <person name="Kim J.Y."/>
            <person name="Xu Y."/>
            <person name="Heller-Uszynska K."/>
            <person name="Miao H."/>
            <person name="Cheng Z."/>
            <person name="Zhang S."/>
            <person name="Wu J."/>
            <person name="Yang Y."/>
            <person name="Kang H."/>
            <person name="Li M."/>
            <person name="Liang H."/>
            <person name="Ren X."/>
            <person name="Shi Z."/>
            <person name="Wen M."/>
            <person name="Jian M."/>
            <person name="Yang H."/>
            <person name="Zhang G."/>
            <person name="Yang Z."/>
            <person name="Chen R."/>
            <person name="Liu S."/>
            <person name="Li J."/>
            <person name="Ma L."/>
            <person name="Liu H."/>
            <person name="Zhou Y."/>
            <person name="Zhao J."/>
            <person name="Fang X."/>
            <person name="Li G."/>
            <person name="Fang L."/>
            <person name="Li Y."/>
            <person name="Liu D."/>
            <person name="Zheng H."/>
            <person name="Zhang Y."/>
            <person name="Qin N."/>
            <person name="Li Z."/>
            <person name="Yang G."/>
            <person name="Yang S."/>
            <person name="Bolund L."/>
            <person name="Kristiansen K."/>
            <person name="Zheng H."/>
            <person name="Li S."/>
            <person name="Zhang X."/>
            <person name="Yang H."/>
            <person name="Wang J."/>
            <person name="Sun R."/>
            <person name="Zhang B."/>
            <person name="Jiang S."/>
            <person name="Wang J."/>
            <person name="Du Y."/>
            <person name="Li S."/>
        </authorList>
    </citation>
    <scope>NUCLEOTIDE SEQUENCE [LARGE SCALE GENOMIC DNA]</scope>
    <source>
        <strain evidence="15">cv. 9930</strain>
    </source>
</reference>
<evidence type="ECO:0000256" key="5">
    <source>
        <dbReference type="ARBA" id="ARBA00013229"/>
    </source>
</evidence>
<keyword evidence="15" id="KW-1185">Reference proteome</keyword>